<dbReference type="Proteomes" id="UP000722336">
    <property type="component" value="Unassembled WGS sequence"/>
</dbReference>
<dbReference type="RefSeq" id="WP_218445137.1">
    <property type="nucleotide sequence ID" value="NZ_JAGSPA010000002.1"/>
</dbReference>
<feature type="domain" description="Thioredoxin-like fold" evidence="2">
    <location>
        <begin position="54"/>
        <end position="242"/>
    </location>
</feature>
<keyword evidence="1" id="KW-0732">Signal</keyword>
<dbReference type="EMBL" id="JAGSPA010000002">
    <property type="protein sequence ID" value="MBV7256494.1"/>
    <property type="molecule type" value="Genomic_DNA"/>
</dbReference>
<dbReference type="PROSITE" id="PS51257">
    <property type="entry name" value="PROKAR_LIPOPROTEIN"/>
    <property type="match status" value="1"/>
</dbReference>
<comment type="caution">
    <text evidence="3">The sequence shown here is derived from an EMBL/GenBank/DDBJ whole genome shotgun (WGS) entry which is preliminary data.</text>
</comment>
<evidence type="ECO:0000259" key="2">
    <source>
        <dbReference type="Pfam" id="PF13462"/>
    </source>
</evidence>
<protein>
    <submittedName>
        <fullName evidence="3">DsbA family protein</fullName>
    </submittedName>
</protein>
<evidence type="ECO:0000256" key="1">
    <source>
        <dbReference type="SAM" id="SignalP"/>
    </source>
</evidence>
<evidence type="ECO:0000313" key="4">
    <source>
        <dbReference type="Proteomes" id="UP000722336"/>
    </source>
</evidence>
<keyword evidence="4" id="KW-1185">Reference proteome</keyword>
<dbReference type="Pfam" id="PF13462">
    <property type="entry name" value="Thioredoxin_4"/>
    <property type="match status" value="1"/>
</dbReference>
<gene>
    <name evidence="3" type="ORF">KCG44_06805</name>
</gene>
<dbReference type="InterPro" id="IPR012336">
    <property type="entry name" value="Thioredoxin-like_fold"/>
</dbReference>
<accession>A0ABS6SDJ9</accession>
<evidence type="ECO:0000313" key="3">
    <source>
        <dbReference type="EMBL" id="MBV7256494.1"/>
    </source>
</evidence>
<organism evidence="3 4">
    <name type="scientific">Pacificimonas pallii</name>
    <dbReference type="NCBI Taxonomy" id="2827236"/>
    <lineage>
        <taxon>Bacteria</taxon>
        <taxon>Pseudomonadati</taxon>
        <taxon>Pseudomonadota</taxon>
        <taxon>Alphaproteobacteria</taxon>
        <taxon>Sphingomonadales</taxon>
        <taxon>Sphingosinicellaceae</taxon>
        <taxon>Pacificimonas</taxon>
    </lineage>
</organism>
<proteinExistence type="predicted"/>
<name>A0ABS6SDJ9_9SPHN</name>
<reference evidence="3 4" key="1">
    <citation type="submission" date="2021-04" db="EMBL/GenBank/DDBJ databases">
        <authorList>
            <person name="Pira H."/>
            <person name="Risdian C."/>
            <person name="Wink J."/>
        </authorList>
    </citation>
    <scope>NUCLEOTIDE SEQUENCE [LARGE SCALE GENOMIC DNA]</scope>
    <source>
        <strain evidence="3 4">WHA3</strain>
    </source>
</reference>
<feature type="chain" id="PRO_5047016417" evidence="1">
    <location>
        <begin position="25"/>
        <end position="244"/>
    </location>
</feature>
<sequence length="244" mass="26361">MLNSIIKSAAPIALLAAIAGCGEAGDSAANASPSAESAAESGTNWVRTLAKTEEGGFLMGNPDAKVKLVEFGSLACSHCATFHAESMQDLKGKYIASGDVSYELRTFVLNQPDFIATMLARCTTPEAFFALADSFFERQQAWMTPFMQLKEEDIKQLEGLDQKAQLVRFGQLGKLDEFVKARSIPASKFSSCISDQASQDELENIRKAGLEDYGVASTPTFVINDERIDANVWAQVQAALDEAL</sequence>
<feature type="signal peptide" evidence="1">
    <location>
        <begin position="1"/>
        <end position="24"/>
    </location>
</feature>